<evidence type="ECO:0000313" key="2">
    <source>
        <dbReference type="Proteomes" id="UP000323142"/>
    </source>
</evidence>
<comment type="caution">
    <text evidence="1">The sequence shown here is derived from an EMBL/GenBank/DDBJ whole genome shotgun (WGS) entry which is preliminary data.</text>
</comment>
<sequence length="92" mass="10226">MTTSSAGPAGEIAAVEDRLRRVPSRVLRDGEAMVEWLDEIRAQLRSIRKGLPDQSRTAAAVQPEAKARFEAGVITDRTGRSIRAERRRRRAA</sequence>
<proteinExistence type="predicted"/>
<protein>
    <submittedName>
        <fullName evidence="1">Uncharacterized protein</fullName>
    </submittedName>
</protein>
<dbReference type="EMBL" id="VUOA01000018">
    <property type="protein sequence ID" value="KAA2237692.1"/>
    <property type="molecule type" value="Genomic_DNA"/>
</dbReference>
<dbReference type="RefSeq" id="WP_149816643.1">
    <property type="nucleotide sequence ID" value="NZ_VUOA01000018.1"/>
</dbReference>
<dbReference type="AlphaFoldDB" id="A0A5B2VH66"/>
<dbReference type="Proteomes" id="UP000323142">
    <property type="component" value="Unassembled WGS sequence"/>
</dbReference>
<reference evidence="1 2" key="2">
    <citation type="submission" date="2019-09" db="EMBL/GenBank/DDBJ databases">
        <authorList>
            <person name="Jin C."/>
        </authorList>
    </citation>
    <scope>NUCLEOTIDE SEQUENCE [LARGE SCALE GENOMIC DNA]</scope>
    <source>
        <strain evidence="1 2">BN140002</strain>
    </source>
</reference>
<reference evidence="1 2" key="1">
    <citation type="submission" date="2019-09" db="EMBL/GenBank/DDBJ databases">
        <title>Salinarimonas rosea gen. nov., sp. nov., a new member of the a-2 subgroup of the Proteobacteria.</title>
        <authorList>
            <person name="Liu J."/>
        </authorList>
    </citation>
    <scope>NUCLEOTIDE SEQUENCE [LARGE SCALE GENOMIC DNA]</scope>
    <source>
        <strain evidence="1 2">BN140002</strain>
    </source>
</reference>
<name>A0A5B2VH66_9HYPH</name>
<keyword evidence="2" id="KW-1185">Reference proteome</keyword>
<evidence type="ECO:0000313" key="1">
    <source>
        <dbReference type="EMBL" id="KAA2237692.1"/>
    </source>
</evidence>
<gene>
    <name evidence="1" type="ORF">F0L46_08410</name>
</gene>
<organism evidence="1 2">
    <name type="scientific">Salinarimonas soli</name>
    <dbReference type="NCBI Taxonomy" id="1638099"/>
    <lineage>
        <taxon>Bacteria</taxon>
        <taxon>Pseudomonadati</taxon>
        <taxon>Pseudomonadota</taxon>
        <taxon>Alphaproteobacteria</taxon>
        <taxon>Hyphomicrobiales</taxon>
        <taxon>Salinarimonadaceae</taxon>
        <taxon>Salinarimonas</taxon>
    </lineage>
</organism>
<accession>A0A5B2VH66</accession>